<name>A0ABU5U642_9CYAN</name>
<accession>A0ABU5U642</accession>
<protein>
    <recommendedName>
        <fullName evidence="3">Chromophore lyase CpcS/CpeS</fullName>
        <ecNumber evidence="3">4.-.-.-</ecNumber>
    </recommendedName>
</protein>
<evidence type="ECO:0000313" key="5">
    <source>
        <dbReference type="Proteomes" id="UP001301728"/>
    </source>
</evidence>
<evidence type="ECO:0000256" key="2">
    <source>
        <dbReference type="ARBA" id="ARBA00023239"/>
    </source>
</evidence>
<sequence>MSIAQFQEFFDHCVGTWTTERTYHYLTHQEVERSHTEFIIHPINSETKARVLSDNQRSTELNLEDLPGYQLAFETVSEKGDHVCQQLNILFVPQKVELPFIEGDYLRDKAYEEAKPMIAHFRYDIRTRELLMTTQYTRVVSVDSITLINPELRIRKILNYQRPLENQPLQTVVLAGFGVEQKQTVNVQQ</sequence>
<dbReference type="RefSeq" id="WP_323275128.1">
    <property type="nucleotide sequence ID" value="NZ_JAYGHT010000191.1"/>
</dbReference>
<dbReference type="GO" id="GO:0016829">
    <property type="term" value="F:lyase activity"/>
    <property type="evidence" value="ECO:0007669"/>
    <property type="project" value="UniProtKB-KW"/>
</dbReference>
<keyword evidence="5" id="KW-1185">Reference proteome</keyword>
<comment type="function">
    <text evidence="3">Covalently attaches a chromophore to Cys residue(s) of phycobiliproteins.</text>
</comment>
<dbReference type="InterPro" id="IPR018536">
    <property type="entry name" value="CpcS/CpeS"/>
</dbReference>
<dbReference type="Gene3D" id="2.40.128.20">
    <property type="match status" value="1"/>
</dbReference>
<dbReference type="EC" id="4.-.-.-" evidence="3"/>
<evidence type="ECO:0000313" key="4">
    <source>
        <dbReference type="EMBL" id="MEA5522671.1"/>
    </source>
</evidence>
<dbReference type="InterPro" id="IPR012674">
    <property type="entry name" value="Calycin"/>
</dbReference>
<comment type="caution">
    <text evidence="4">The sequence shown here is derived from an EMBL/GenBank/DDBJ whole genome shotgun (WGS) entry which is preliminary data.</text>
</comment>
<reference evidence="4 5" key="1">
    <citation type="submission" date="2023-12" db="EMBL/GenBank/DDBJ databases">
        <title>Baltic Sea Cyanobacteria.</title>
        <authorList>
            <person name="Delbaje E."/>
            <person name="Fewer D.P."/>
            <person name="Shishido T.K."/>
        </authorList>
    </citation>
    <scope>NUCLEOTIDE SEQUENCE [LARGE SCALE GENOMIC DNA]</scope>
    <source>
        <strain evidence="4 5">CCNP 1315</strain>
    </source>
</reference>
<evidence type="ECO:0000256" key="3">
    <source>
        <dbReference type="HAMAP-Rule" id="MF_01459"/>
    </source>
</evidence>
<keyword evidence="2 3" id="KW-0456">Lyase</keyword>
<evidence type="ECO:0000256" key="1">
    <source>
        <dbReference type="ARBA" id="ARBA00010681"/>
    </source>
</evidence>
<dbReference type="Proteomes" id="UP001301728">
    <property type="component" value="Unassembled WGS sequence"/>
</dbReference>
<comment type="similarity">
    <text evidence="1 3">Belongs to the CpcS/CpeS biliprotein lyase family.</text>
</comment>
<proteinExistence type="inferred from homology"/>
<dbReference type="HAMAP" id="MF_01459">
    <property type="entry name" value="Chrphore_lyase_CpxS"/>
    <property type="match status" value="1"/>
</dbReference>
<dbReference type="EMBL" id="JAYGHT010000191">
    <property type="protein sequence ID" value="MEA5522671.1"/>
    <property type="molecule type" value="Genomic_DNA"/>
</dbReference>
<dbReference type="Pfam" id="PF09367">
    <property type="entry name" value="CpeS"/>
    <property type="match status" value="1"/>
</dbReference>
<organism evidence="4 5">
    <name type="scientific">Limnoraphis robusta CCNP1315</name>
    <dbReference type="NCBI Taxonomy" id="3110306"/>
    <lineage>
        <taxon>Bacteria</taxon>
        <taxon>Bacillati</taxon>
        <taxon>Cyanobacteriota</taxon>
        <taxon>Cyanophyceae</taxon>
        <taxon>Oscillatoriophycideae</taxon>
        <taxon>Oscillatoriales</taxon>
        <taxon>Sirenicapillariaceae</taxon>
        <taxon>Limnoraphis</taxon>
    </lineage>
</organism>
<gene>
    <name evidence="3" type="primary">cpcS</name>
    <name evidence="4" type="ORF">VB854_27450</name>
</gene>